<dbReference type="Proteomes" id="UP000323258">
    <property type="component" value="Unassembled WGS sequence"/>
</dbReference>
<dbReference type="AlphaFoldDB" id="A0A5D4H739"/>
<name>A0A5D4H739_9HYPH</name>
<dbReference type="RefSeq" id="WP_148912954.1">
    <property type="nucleotide sequence ID" value="NZ_VSZS01000049.1"/>
</dbReference>
<evidence type="ECO:0000313" key="2">
    <source>
        <dbReference type="Proteomes" id="UP000323258"/>
    </source>
</evidence>
<accession>A0A5D4H739</accession>
<proteinExistence type="predicted"/>
<protein>
    <submittedName>
        <fullName evidence="1">Uncharacterized protein</fullName>
    </submittedName>
</protein>
<comment type="caution">
    <text evidence="1">The sequence shown here is derived from an EMBL/GenBank/DDBJ whole genome shotgun (WGS) entry which is preliminary data.</text>
</comment>
<reference evidence="1 2" key="2">
    <citation type="submission" date="2019-09" db="EMBL/GenBank/DDBJ databases">
        <title>Mesorhizobium sp. MaA-C15 isolated from Microcystis aeruginosa.</title>
        <authorList>
            <person name="Jeong S.E."/>
            <person name="Jin H.M."/>
            <person name="Jeon C.O."/>
        </authorList>
    </citation>
    <scope>NUCLEOTIDE SEQUENCE [LARGE SCALE GENOMIC DNA]</scope>
    <source>
        <strain evidence="1 2">MaA-C15</strain>
    </source>
</reference>
<keyword evidence="2" id="KW-1185">Reference proteome</keyword>
<dbReference type="EMBL" id="VSZS01000049">
    <property type="protein sequence ID" value="TYR36073.1"/>
    <property type="molecule type" value="Genomic_DNA"/>
</dbReference>
<evidence type="ECO:0000313" key="1">
    <source>
        <dbReference type="EMBL" id="TYR36073.1"/>
    </source>
</evidence>
<gene>
    <name evidence="1" type="ORF">FY036_01535</name>
</gene>
<reference evidence="1 2" key="1">
    <citation type="submission" date="2019-08" db="EMBL/GenBank/DDBJ databases">
        <authorList>
            <person name="Seo Y.L."/>
        </authorList>
    </citation>
    <scope>NUCLEOTIDE SEQUENCE [LARGE SCALE GENOMIC DNA]</scope>
    <source>
        <strain evidence="1 2">MaA-C15</strain>
    </source>
</reference>
<organism evidence="1 2">
    <name type="scientific">Neoaquamicrobium microcysteis</name>
    <dbReference type="NCBI Taxonomy" id="2682781"/>
    <lineage>
        <taxon>Bacteria</taxon>
        <taxon>Pseudomonadati</taxon>
        <taxon>Pseudomonadota</taxon>
        <taxon>Alphaproteobacteria</taxon>
        <taxon>Hyphomicrobiales</taxon>
        <taxon>Phyllobacteriaceae</taxon>
        <taxon>Neoaquamicrobium</taxon>
    </lineage>
</organism>
<sequence>MAKLFSLARNAAAAIAVGVLLTGCLVPETIVASIVLEGYKYDMRVEARLADPRVVKALADGHVLTEQEEDRMRAEERKAARMPGFESFTYGGKGRFDLVVNLTGELDASGSAIGVPNTRAKSQAANFLSIRRMDDGTIEVSTPEIPDRARADLDQLGIVPSGTVTVTVSGKVIETNASETPGLFFGGAYRWNISSWDDRVFLKVDPAVD</sequence>
<dbReference type="OrthoDB" id="7958598at2"/>
<dbReference type="PROSITE" id="PS51257">
    <property type="entry name" value="PROKAR_LIPOPROTEIN"/>
    <property type="match status" value="1"/>
</dbReference>